<comment type="similarity">
    <text evidence="2 4">Belongs to the NOSIP family.</text>
</comment>
<gene>
    <name evidence="8" type="primary">SSS_397g</name>
    <name evidence="9" type="ORF">QR98_0106700</name>
    <name evidence="8" type="ORF">SSS_397</name>
</gene>
<evidence type="ECO:0000259" key="7">
    <source>
        <dbReference type="Pfam" id="PF15906"/>
    </source>
</evidence>
<dbReference type="AlphaFoldDB" id="A0A132AME2"/>
<evidence type="ECO:0000313" key="9">
    <source>
        <dbReference type="EMBL" id="KPM12089.1"/>
    </source>
</evidence>
<dbReference type="PIRSF" id="PIRSF023577">
    <property type="entry name" value="ENOS_interacting"/>
    <property type="match status" value="1"/>
</dbReference>
<dbReference type="OrthoDB" id="116827at2759"/>
<dbReference type="EnsemblMetazoa" id="SSS_397s_mrna">
    <property type="protein sequence ID" value="KAF7493276.1"/>
    <property type="gene ID" value="SSS_397"/>
</dbReference>
<organism evidence="9 12">
    <name type="scientific">Sarcoptes scabiei</name>
    <name type="common">Itch mite</name>
    <name type="synonym">Acarus scabiei</name>
    <dbReference type="NCBI Taxonomy" id="52283"/>
    <lineage>
        <taxon>Eukaryota</taxon>
        <taxon>Metazoa</taxon>
        <taxon>Ecdysozoa</taxon>
        <taxon>Arthropoda</taxon>
        <taxon>Chelicerata</taxon>
        <taxon>Arachnida</taxon>
        <taxon>Acari</taxon>
        <taxon>Acariformes</taxon>
        <taxon>Sarcoptiformes</taxon>
        <taxon>Astigmata</taxon>
        <taxon>Psoroptidia</taxon>
        <taxon>Sarcoptoidea</taxon>
        <taxon>Sarcoptidae</taxon>
        <taxon>Sarcoptinae</taxon>
        <taxon>Sarcoptes</taxon>
    </lineage>
</organism>
<dbReference type="GO" id="GO:0061630">
    <property type="term" value="F:ubiquitin protein ligase activity"/>
    <property type="evidence" value="ECO:0007669"/>
    <property type="project" value="InterPro"/>
</dbReference>
<dbReference type="OMA" id="PCVTKFM"/>
<evidence type="ECO:0000313" key="12">
    <source>
        <dbReference type="Proteomes" id="UP000616769"/>
    </source>
</evidence>
<feature type="domain" description="Nitric oxide synthase-interacting protein zinc-finger" evidence="7">
    <location>
        <begin position="4"/>
        <end position="78"/>
    </location>
</feature>
<keyword evidence="3 4" id="KW-0539">Nucleus</keyword>
<dbReference type="CDD" id="cd16662">
    <property type="entry name" value="RING-Ubox2_NOSIP"/>
    <property type="match status" value="1"/>
</dbReference>
<proteinExistence type="inferred from homology"/>
<evidence type="ECO:0000256" key="3">
    <source>
        <dbReference type="ARBA" id="ARBA00023242"/>
    </source>
</evidence>
<evidence type="ECO:0000256" key="6">
    <source>
        <dbReference type="SAM" id="MobiDB-lite"/>
    </source>
</evidence>
<evidence type="ECO:0000256" key="4">
    <source>
        <dbReference type="PIRNR" id="PIRNR023577"/>
    </source>
</evidence>
<dbReference type="InterPro" id="IPR013083">
    <property type="entry name" value="Znf_RING/FYVE/PHD"/>
</dbReference>
<evidence type="ECO:0000256" key="1">
    <source>
        <dbReference type="ARBA" id="ARBA00004123"/>
    </source>
</evidence>
<dbReference type="GO" id="GO:0005634">
    <property type="term" value="C:nucleus"/>
    <property type="evidence" value="ECO:0007669"/>
    <property type="project" value="UniProtKB-SubCell"/>
</dbReference>
<dbReference type="PANTHER" id="PTHR13063">
    <property type="entry name" value="ENOS INTERACTING PROTEIN"/>
    <property type="match status" value="1"/>
</dbReference>
<keyword evidence="11" id="KW-1185">Reference proteome</keyword>
<dbReference type="PANTHER" id="PTHR13063:SF10">
    <property type="entry name" value="NITRIC OXIDE SYNTHASE-INTERACTING PROTEIN"/>
    <property type="match status" value="1"/>
</dbReference>
<accession>A0A132AME2</accession>
<reference evidence="9 12" key="1">
    <citation type="journal article" date="2015" name="Parasit. Vectors">
        <title>Draft genome of the scabies mite.</title>
        <authorList>
            <person name="Rider S.D.Jr."/>
            <person name="Morgan M.S."/>
            <person name="Arlian L.G."/>
        </authorList>
    </citation>
    <scope>NUCLEOTIDE SEQUENCE [LARGE SCALE GENOMIC DNA]</scope>
    <source>
        <strain evidence="9">Arlian Lab</strain>
    </source>
</reference>
<feature type="coiled-coil region" evidence="5">
    <location>
        <begin position="71"/>
        <end position="105"/>
    </location>
</feature>
<feature type="region of interest" description="Disordered" evidence="6">
    <location>
        <begin position="1"/>
        <end position="34"/>
    </location>
</feature>
<comment type="subcellular location">
    <subcellularLocation>
        <location evidence="1 4">Nucleus</location>
    </subcellularLocation>
</comment>
<evidence type="ECO:0000313" key="10">
    <source>
        <dbReference type="EnsemblMetazoa" id="KAF7493276.1"/>
    </source>
</evidence>
<dbReference type="InterPro" id="IPR031790">
    <property type="entry name" value="Znf-NOSIP"/>
</dbReference>
<dbReference type="SUPFAM" id="SSF57850">
    <property type="entry name" value="RING/U-box"/>
    <property type="match status" value="2"/>
</dbReference>
<dbReference type="Proteomes" id="UP000616769">
    <property type="component" value="Unassembled WGS sequence"/>
</dbReference>
<dbReference type="EMBL" id="JXLN01018806">
    <property type="protein sequence ID" value="KPM12089.1"/>
    <property type="molecule type" value="Genomic_DNA"/>
</dbReference>
<reference evidence="8" key="3">
    <citation type="submission" date="2020-01" db="EMBL/GenBank/DDBJ databases">
        <authorList>
            <person name="Korhonen P.K.K."/>
            <person name="Guangxu M.G."/>
            <person name="Wang T.W."/>
            <person name="Stroehlein A.J.S."/>
            <person name="Young N.D."/>
            <person name="Ang C.-S.A."/>
            <person name="Fernando D.W.F."/>
            <person name="Lu H.L."/>
            <person name="Taylor S.T."/>
            <person name="Ehtesham M.E.M."/>
            <person name="Najaraj S.H.N."/>
            <person name="Harsha G.H.G."/>
            <person name="Madugundu A.M."/>
            <person name="Renuse S.R."/>
            <person name="Holt D.H."/>
            <person name="Pandey A.P."/>
            <person name="Papenfuss A.P."/>
            <person name="Gasser R.B.G."/>
            <person name="Fischer K.F."/>
        </authorList>
    </citation>
    <scope>NUCLEOTIDE SEQUENCE</scope>
    <source>
        <strain evidence="8">SSS_KF_BRIS2020</strain>
    </source>
</reference>
<name>A0A132AME2_SARSC</name>
<dbReference type="VEuPathDB" id="VectorBase:SSCA010238"/>
<evidence type="ECO:0000256" key="2">
    <source>
        <dbReference type="ARBA" id="ARBA00008126"/>
    </source>
</evidence>
<dbReference type="InterPro" id="IPR016818">
    <property type="entry name" value="NOSIP"/>
</dbReference>
<dbReference type="Pfam" id="PF15906">
    <property type="entry name" value="zf-NOSIP"/>
    <property type="match status" value="1"/>
</dbReference>
<dbReference type="Proteomes" id="UP000070412">
    <property type="component" value="Unassembled WGS sequence"/>
</dbReference>
<keyword evidence="5" id="KW-0175">Coiled coil</keyword>
<dbReference type="EMBL" id="WVUK01000056">
    <property type="protein sequence ID" value="KAF7493276.1"/>
    <property type="molecule type" value="Genomic_DNA"/>
</dbReference>
<reference evidence="10" key="4">
    <citation type="submission" date="2022-06" db="UniProtKB">
        <authorList>
            <consortium name="EnsemblMetazoa"/>
        </authorList>
    </citation>
    <scope>IDENTIFICATION</scope>
</reference>
<sequence length="285" mass="32282">MTRHSKNNTASSVYSYHERQRDTKQGSYGTQHHRLSKDSVKDFNACNLSLQACRNPVITPEGFLYDKESILEYIIKQKAKINRNLKRYEKEKQKEQIRLKELQESETIAKVQKFFKRENNVVDGFDKEKEASTSKSNVSNMDNGKDKQLPSFWIPNLTPSDKETIHKPSTVVVCPMSGKPLKASHLIPIEFTLADPEITDPRIAHYKCAVSGDILTNSSRCVVLRTSGSVINEETLNKIIRKEMIDPINGKPMKESDIIPLQRGGTGYSSANKLEAKLKKPVMTA</sequence>
<dbReference type="CDD" id="cd16661">
    <property type="entry name" value="RING-Ubox1_NOSIP"/>
    <property type="match status" value="1"/>
</dbReference>
<evidence type="ECO:0000313" key="8">
    <source>
        <dbReference type="EMBL" id="KAF7493276.1"/>
    </source>
</evidence>
<evidence type="ECO:0000313" key="11">
    <source>
        <dbReference type="Proteomes" id="UP000070412"/>
    </source>
</evidence>
<dbReference type="Gene3D" id="3.30.40.10">
    <property type="entry name" value="Zinc/RING finger domain, C3HC4 (zinc finger)"/>
    <property type="match status" value="2"/>
</dbReference>
<evidence type="ECO:0000256" key="5">
    <source>
        <dbReference type="SAM" id="Coils"/>
    </source>
</evidence>
<reference evidence="11" key="2">
    <citation type="journal article" date="2020" name="PLoS Negl. Trop. Dis.">
        <title>High-quality nuclear genome for Sarcoptes scabiei-A critical resource for a neglected parasite.</title>
        <authorList>
            <person name="Korhonen P.K."/>
            <person name="Gasser R.B."/>
            <person name="Ma G."/>
            <person name="Wang T."/>
            <person name="Stroehlein A.J."/>
            <person name="Young N.D."/>
            <person name="Ang C.S."/>
            <person name="Fernando D.D."/>
            <person name="Lu H.C."/>
            <person name="Taylor S."/>
            <person name="Reynolds S.L."/>
            <person name="Mofiz E."/>
            <person name="Najaraj S.H."/>
            <person name="Gowda H."/>
            <person name="Madugundu A."/>
            <person name="Renuse S."/>
            <person name="Holt D."/>
            <person name="Pandey A."/>
            <person name="Papenfuss A.T."/>
            <person name="Fischer K."/>
        </authorList>
    </citation>
    <scope>NUCLEOTIDE SEQUENCE [LARGE SCALE GENOMIC DNA]</scope>
</reference>
<protein>
    <recommendedName>
        <fullName evidence="4">Nitric oxide synthase-interacting protein homolog</fullName>
    </recommendedName>
</protein>